<keyword evidence="2" id="KW-1003">Cell membrane</keyword>
<evidence type="ECO:0000259" key="9">
    <source>
        <dbReference type="PROSITE" id="PS50111"/>
    </source>
</evidence>
<dbReference type="PROSITE" id="PS50111">
    <property type="entry name" value="CHEMOTAXIS_TRANSDUC_2"/>
    <property type="match status" value="1"/>
</dbReference>
<gene>
    <name evidence="10" type="ORF">BKP37_10725</name>
</gene>
<dbReference type="SMART" id="SM00283">
    <property type="entry name" value="MA"/>
    <property type="match status" value="1"/>
</dbReference>
<proteinExistence type="predicted"/>
<comment type="caution">
    <text evidence="10">The sequence shown here is derived from an EMBL/GenBank/DDBJ whole genome shotgun (WGS) entry which is preliminary data.</text>
</comment>
<dbReference type="InterPro" id="IPR033479">
    <property type="entry name" value="dCache_1"/>
</dbReference>
<dbReference type="Proteomes" id="UP000179524">
    <property type="component" value="Unassembled WGS sequence"/>
</dbReference>
<evidence type="ECO:0000313" key="11">
    <source>
        <dbReference type="Proteomes" id="UP000179524"/>
    </source>
</evidence>
<dbReference type="SUPFAM" id="SSF103190">
    <property type="entry name" value="Sensory domain-like"/>
    <property type="match status" value="1"/>
</dbReference>
<dbReference type="Gene3D" id="3.30.450.20">
    <property type="entry name" value="PAS domain"/>
    <property type="match status" value="1"/>
</dbReference>
<keyword evidence="3" id="KW-0145">Chemotaxis</keyword>
<evidence type="ECO:0000313" key="10">
    <source>
        <dbReference type="EMBL" id="OIJ13459.1"/>
    </source>
</evidence>
<dbReference type="GO" id="GO:0006935">
    <property type="term" value="P:chemotaxis"/>
    <property type="evidence" value="ECO:0007669"/>
    <property type="project" value="UniProtKB-KW"/>
</dbReference>
<dbReference type="AlphaFoldDB" id="A0A1S2LLS0"/>
<evidence type="ECO:0000256" key="8">
    <source>
        <dbReference type="PROSITE-ProRule" id="PRU00284"/>
    </source>
</evidence>
<evidence type="ECO:0000256" key="3">
    <source>
        <dbReference type="ARBA" id="ARBA00022500"/>
    </source>
</evidence>
<dbReference type="GO" id="GO:0005886">
    <property type="term" value="C:plasma membrane"/>
    <property type="evidence" value="ECO:0007669"/>
    <property type="project" value="UniProtKB-SubCell"/>
</dbReference>
<evidence type="ECO:0000256" key="1">
    <source>
        <dbReference type="ARBA" id="ARBA00004651"/>
    </source>
</evidence>
<name>A0A1S2LLS0_9BACI</name>
<dbReference type="Pfam" id="PF02743">
    <property type="entry name" value="dCache_1"/>
    <property type="match status" value="1"/>
</dbReference>
<keyword evidence="7 8" id="KW-0807">Transducer</keyword>
<keyword evidence="11" id="KW-1185">Reference proteome</keyword>
<keyword evidence="6" id="KW-0472">Membrane</keyword>
<dbReference type="Pfam" id="PF00015">
    <property type="entry name" value="MCPsignal"/>
    <property type="match status" value="1"/>
</dbReference>
<sequence length="460" mass="51053">MMTLSKKDDQAQFQKQEDQIESIKSFANESQVVSDQVTAVVEEMKESIKQLTAIADRSTSDIIVLDKNTVESVNKIEKTFSALQQLASTSENISASSCYMNQKSEATKTTIGEINQKLSITKSVMDELLTYNQKMDEKIRELTKHTSKIDEINLFIKEIVTQTSLLSLNASIEAARAGEYGRGFSVVAQEIKKLAGQSHEAVGRSSEILAAVEQGVNEVVASVEAEKAAVSAGVNEVALINEAMKSISERINHVNELVSKTNVASMEQTHLTTEATEMLEEVVRVTNENAEQFHKTADQMEIQRTQINQLEKISDSLKKSSSELITSIQKFDFLEELEIDTVNIDDLTTQMNYLVLNSEIVTLDPKIHEKILLQHFSKYDNIEAIWSNRIDGTFIFSNPPAGLMNAKSRDWFIKAIEGGVFISPAYVSAITKKPCITISKAIIDRSGKKVGLVGMDVKLD</sequence>
<evidence type="ECO:0000256" key="2">
    <source>
        <dbReference type="ARBA" id="ARBA00022475"/>
    </source>
</evidence>
<keyword evidence="5" id="KW-1133">Transmembrane helix</keyword>
<dbReference type="CDD" id="cd18773">
    <property type="entry name" value="PDC1_HK_sensor"/>
    <property type="match status" value="1"/>
</dbReference>
<dbReference type="InterPro" id="IPR004089">
    <property type="entry name" value="MCPsignal_dom"/>
</dbReference>
<dbReference type="GO" id="GO:0007165">
    <property type="term" value="P:signal transduction"/>
    <property type="evidence" value="ECO:0007669"/>
    <property type="project" value="UniProtKB-KW"/>
</dbReference>
<feature type="domain" description="Methyl-accepting transducer" evidence="9">
    <location>
        <begin position="47"/>
        <end position="283"/>
    </location>
</feature>
<accession>A0A1S2LLS0</accession>
<dbReference type="PANTHER" id="PTHR32089">
    <property type="entry name" value="METHYL-ACCEPTING CHEMOTAXIS PROTEIN MCPB"/>
    <property type="match status" value="1"/>
</dbReference>
<dbReference type="EMBL" id="MLQR01000028">
    <property type="protein sequence ID" value="OIJ13459.1"/>
    <property type="molecule type" value="Genomic_DNA"/>
</dbReference>
<dbReference type="InterPro" id="IPR029151">
    <property type="entry name" value="Sensor-like_sf"/>
</dbReference>
<evidence type="ECO:0000256" key="6">
    <source>
        <dbReference type="ARBA" id="ARBA00023136"/>
    </source>
</evidence>
<comment type="subcellular location">
    <subcellularLocation>
        <location evidence="1">Cell membrane</location>
        <topology evidence="1">Multi-pass membrane protein</topology>
    </subcellularLocation>
</comment>
<evidence type="ECO:0000256" key="7">
    <source>
        <dbReference type="ARBA" id="ARBA00023224"/>
    </source>
</evidence>
<reference evidence="10 11" key="1">
    <citation type="submission" date="2016-10" db="EMBL/GenBank/DDBJ databases">
        <title>Draft genome sequences of four alkaliphilic bacteria belonging to the Anaerobacillus genus.</title>
        <authorList>
            <person name="Bassil N.M."/>
            <person name="Lloyd J.R."/>
        </authorList>
    </citation>
    <scope>NUCLEOTIDE SEQUENCE [LARGE SCALE GENOMIC DNA]</scope>
    <source>
        <strain evidence="10 11">DSM 18345</strain>
    </source>
</reference>
<evidence type="ECO:0000256" key="4">
    <source>
        <dbReference type="ARBA" id="ARBA00022692"/>
    </source>
</evidence>
<dbReference type="SUPFAM" id="SSF58104">
    <property type="entry name" value="Methyl-accepting chemotaxis protein (MCP) signaling domain"/>
    <property type="match status" value="1"/>
</dbReference>
<dbReference type="PANTHER" id="PTHR32089:SF112">
    <property type="entry name" value="LYSOZYME-LIKE PROTEIN-RELATED"/>
    <property type="match status" value="1"/>
</dbReference>
<protein>
    <recommendedName>
        <fullName evidence="9">Methyl-accepting transducer domain-containing protein</fullName>
    </recommendedName>
</protein>
<evidence type="ECO:0000256" key="5">
    <source>
        <dbReference type="ARBA" id="ARBA00022989"/>
    </source>
</evidence>
<keyword evidence="4" id="KW-0812">Transmembrane</keyword>
<dbReference type="Gene3D" id="1.10.287.950">
    <property type="entry name" value="Methyl-accepting chemotaxis protein"/>
    <property type="match status" value="1"/>
</dbReference>
<organism evidence="10 11">
    <name type="scientific">Anaerobacillus alkalilacustris</name>
    <dbReference type="NCBI Taxonomy" id="393763"/>
    <lineage>
        <taxon>Bacteria</taxon>
        <taxon>Bacillati</taxon>
        <taxon>Bacillota</taxon>
        <taxon>Bacilli</taxon>
        <taxon>Bacillales</taxon>
        <taxon>Bacillaceae</taxon>
        <taxon>Anaerobacillus</taxon>
    </lineage>
</organism>